<dbReference type="RefSeq" id="WP_413259305.1">
    <property type="nucleotide sequence ID" value="NZ_JBHFNS010000078.1"/>
</dbReference>
<dbReference type="SMART" id="SM00247">
    <property type="entry name" value="XTALbg"/>
    <property type="match status" value="1"/>
</dbReference>
<evidence type="ECO:0000259" key="3">
    <source>
        <dbReference type="PROSITE" id="PS50915"/>
    </source>
</evidence>
<feature type="domain" description="Beta/gamma crystallin 'Greek key'" evidence="3">
    <location>
        <begin position="73"/>
        <end position="117"/>
    </location>
</feature>
<comment type="caution">
    <text evidence="4">The sequence shown here is derived from an EMBL/GenBank/DDBJ whole genome shotgun (WGS) entry which is preliminary data.</text>
</comment>
<gene>
    <name evidence="4" type="ORF">ACE1B6_21445</name>
</gene>
<dbReference type="InterPro" id="IPR001064">
    <property type="entry name" value="Beta/gamma_crystallin"/>
</dbReference>
<feature type="domain" description="Beta/gamma crystallin 'Greek key'" evidence="3">
    <location>
        <begin position="31"/>
        <end position="71"/>
    </location>
</feature>
<name>A0ABV4YG70_9CYAN</name>
<reference evidence="4 5" key="1">
    <citation type="submission" date="2024-09" db="EMBL/GenBank/DDBJ databases">
        <title>Floridaenema gen nov. (Aerosakkonemataceae, Aerosakkonematales ord. nov., Cyanobacteria) from benthic tropical and subtropical fresh waters, with the description of four new species.</title>
        <authorList>
            <person name="Moretto J.A."/>
            <person name="Berthold D.E."/>
            <person name="Lefler F.W."/>
            <person name="Huang I.-S."/>
            <person name="Laughinghouse H. IV."/>
        </authorList>
    </citation>
    <scope>NUCLEOTIDE SEQUENCE [LARGE SCALE GENOMIC DNA]</scope>
    <source>
        <strain evidence="4 5">BLCC-F154</strain>
    </source>
</reference>
<dbReference type="Pfam" id="PF00030">
    <property type="entry name" value="Crystall"/>
    <property type="match status" value="1"/>
</dbReference>
<dbReference type="PROSITE" id="PS50915">
    <property type="entry name" value="CRYSTALLIN_BETA_GAMMA"/>
    <property type="match status" value="2"/>
</dbReference>
<dbReference type="EMBL" id="JBHFNS010000078">
    <property type="protein sequence ID" value="MFB2937822.1"/>
    <property type="molecule type" value="Genomic_DNA"/>
</dbReference>
<sequence length="125" mass="14531">MKSQHEQLFTEIEAPAFTELEDEVAATCSGGAAYLYQHDGFQGRRLTFYEGTDNLRYYNFNDETSSIKITGNKSWVFYQHINNQGKPVTLPPGEYNLYQLRQRGIQNDWISSLRRIDVPASRRLF</sequence>
<evidence type="ECO:0000256" key="1">
    <source>
        <dbReference type="ARBA" id="ARBA00009646"/>
    </source>
</evidence>
<dbReference type="SUPFAM" id="SSF49695">
    <property type="entry name" value="gamma-Crystallin-like"/>
    <property type="match status" value="1"/>
</dbReference>
<keyword evidence="5" id="KW-1185">Reference proteome</keyword>
<dbReference type="InterPro" id="IPR011024">
    <property type="entry name" value="G_crystallin-like"/>
</dbReference>
<evidence type="ECO:0000313" key="4">
    <source>
        <dbReference type="EMBL" id="MFB2937822.1"/>
    </source>
</evidence>
<accession>A0ABV4YG70</accession>
<protein>
    <submittedName>
        <fullName evidence="4">Beta/gamma crystallin-related protein</fullName>
    </submittedName>
</protein>
<dbReference type="Gene3D" id="2.60.20.10">
    <property type="entry name" value="Crystallins"/>
    <property type="match status" value="2"/>
</dbReference>
<dbReference type="Proteomes" id="UP001576776">
    <property type="component" value="Unassembled WGS sequence"/>
</dbReference>
<organism evidence="4 5">
    <name type="scientific">Floridaenema fluviatile BLCC-F154</name>
    <dbReference type="NCBI Taxonomy" id="3153640"/>
    <lineage>
        <taxon>Bacteria</taxon>
        <taxon>Bacillati</taxon>
        <taxon>Cyanobacteriota</taxon>
        <taxon>Cyanophyceae</taxon>
        <taxon>Oscillatoriophycideae</taxon>
        <taxon>Aerosakkonematales</taxon>
        <taxon>Aerosakkonemataceae</taxon>
        <taxon>Floridanema</taxon>
        <taxon>Floridanema fluviatile</taxon>
    </lineage>
</organism>
<evidence type="ECO:0000313" key="5">
    <source>
        <dbReference type="Proteomes" id="UP001576776"/>
    </source>
</evidence>
<keyword evidence="2" id="KW-0677">Repeat</keyword>
<comment type="similarity">
    <text evidence="1">Belongs to the beta/gamma-crystallin family.</text>
</comment>
<proteinExistence type="inferred from homology"/>
<evidence type="ECO:0000256" key="2">
    <source>
        <dbReference type="ARBA" id="ARBA00022737"/>
    </source>
</evidence>